<keyword evidence="5" id="KW-1185">Reference proteome</keyword>
<reference evidence="4 5" key="1">
    <citation type="journal article" date="2019" name="Emerg. Microbes Infect.">
        <title>Comprehensive subspecies identification of 175 nontuberculous mycobacteria species based on 7547 genomic profiles.</title>
        <authorList>
            <person name="Matsumoto Y."/>
            <person name="Kinjo T."/>
            <person name="Motooka D."/>
            <person name="Nabeya D."/>
            <person name="Jung N."/>
            <person name="Uechi K."/>
            <person name="Horii T."/>
            <person name="Iida T."/>
            <person name="Fujita J."/>
            <person name="Nakamura S."/>
        </authorList>
    </citation>
    <scope>NUCLEOTIDE SEQUENCE [LARGE SCALE GENOMIC DNA]</scope>
    <source>
        <strain evidence="4 5">JCM 6396</strain>
    </source>
</reference>
<organism evidence="4 5">
    <name type="scientific">Mycolicibacterium duvalii</name>
    <dbReference type="NCBI Taxonomy" id="39688"/>
    <lineage>
        <taxon>Bacteria</taxon>
        <taxon>Bacillati</taxon>
        <taxon>Actinomycetota</taxon>
        <taxon>Actinomycetes</taxon>
        <taxon>Mycobacteriales</taxon>
        <taxon>Mycobacteriaceae</taxon>
        <taxon>Mycolicibacterium</taxon>
    </lineage>
</organism>
<dbReference type="Proteomes" id="UP000467006">
    <property type="component" value="Chromosome"/>
</dbReference>
<dbReference type="KEGG" id="mdu:MDUV_45840"/>
<dbReference type="AlphaFoldDB" id="A0A7I7K7Z5"/>
<proteinExistence type="predicted"/>
<sequence>MAGLSALVALPAAWLTGCAFSDDMMSGLTSEREPAPVHGESPARPPGPADADANSNALVVTPRQQDYLDALHAAGIEPASDLTALSIGSYVCQARAAKQPDQAVWDFIAPMVASDPDDPAFQNTTADYIRIATDRLC</sequence>
<evidence type="ECO:0000259" key="3">
    <source>
        <dbReference type="Pfam" id="PF05305"/>
    </source>
</evidence>
<feature type="region of interest" description="Disordered" evidence="1">
    <location>
        <begin position="26"/>
        <end position="56"/>
    </location>
</feature>
<dbReference type="EMBL" id="AP022563">
    <property type="protein sequence ID" value="BBX19724.1"/>
    <property type="molecule type" value="Genomic_DNA"/>
</dbReference>
<dbReference type="InterPro" id="IPR007969">
    <property type="entry name" value="DUF732"/>
</dbReference>
<evidence type="ECO:0000313" key="5">
    <source>
        <dbReference type="Proteomes" id="UP000467006"/>
    </source>
</evidence>
<feature type="signal peptide" evidence="2">
    <location>
        <begin position="1"/>
        <end position="21"/>
    </location>
</feature>
<evidence type="ECO:0000256" key="2">
    <source>
        <dbReference type="SAM" id="SignalP"/>
    </source>
</evidence>
<feature type="chain" id="PRO_5029620651" description="DUF732 domain-containing protein" evidence="2">
    <location>
        <begin position="22"/>
        <end position="137"/>
    </location>
</feature>
<dbReference type="Pfam" id="PF05305">
    <property type="entry name" value="DUF732"/>
    <property type="match status" value="1"/>
</dbReference>
<gene>
    <name evidence="4" type="ORF">MDUV_45840</name>
</gene>
<name>A0A7I7K7Z5_9MYCO</name>
<protein>
    <recommendedName>
        <fullName evidence="3">DUF732 domain-containing protein</fullName>
    </recommendedName>
</protein>
<dbReference type="RefSeq" id="WP_179964226.1">
    <property type="nucleotide sequence ID" value="NZ_AP022563.1"/>
</dbReference>
<keyword evidence="2" id="KW-0732">Signal</keyword>
<feature type="domain" description="DUF732" evidence="3">
    <location>
        <begin position="64"/>
        <end position="137"/>
    </location>
</feature>
<accession>A0A7I7K7Z5</accession>
<evidence type="ECO:0000256" key="1">
    <source>
        <dbReference type="SAM" id="MobiDB-lite"/>
    </source>
</evidence>
<evidence type="ECO:0000313" key="4">
    <source>
        <dbReference type="EMBL" id="BBX19724.1"/>
    </source>
</evidence>